<evidence type="ECO:0000313" key="11">
    <source>
        <dbReference type="EMBL" id="SVB05917.1"/>
    </source>
</evidence>
<dbReference type="CDD" id="cd05398">
    <property type="entry name" value="NT_ClassII-CCAase"/>
    <property type="match status" value="1"/>
</dbReference>
<organism evidence="11">
    <name type="scientific">marine metagenome</name>
    <dbReference type="NCBI Taxonomy" id="408172"/>
    <lineage>
        <taxon>unclassified sequences</taxon>
        <taxon>metagenomes</taxon>
        <taxon>ecological metagenomes</taxon>
    </lineage>
</organism>
<dbReference type="InterPro" id="IPR043519">
    <property type="entry name" value="NT_sf"/>
</dbReference>
<evidence type="ECO:0000256" key="9">
    <source>
        <dbReference type="ARBA" id="ARBA00022884"/>
    </source>
</evidence>
<feature type="domain" description="Poly A polymerase head" evidence="10">
    <location>
        <begin position="36"/>
        <end position="148"/>
    </location>
</feature>
<keyword evidence="4" id="KW-0819">tRNA processing</keyword>
<keyword evidence="5" id="KW-0548">Nucleotidyltransferase</keyword>
<keyword evidence="7" id="KW-0547">Nucleotide-binding</keyword>
<evidence type="ECO:0000256" key="5">
    <source>
        <dbReference type="ARBA" id="ARBA00022695"/>
    </source>
</evidence>
<keyword evidence="2" id="KW-0820">tRNA-binding</keyword>
<protein>
    <recommendedName>
        <fullName evidence="10">Poly A polymerase head domain-containing protein</fullName>
    </recommendedName>
</protein>
<dbReference type="InterPro" id="IPR002646">
    <property type="entry name" value="PolA_pol_head_dom"/>
</dbReference>
<dbReference type="EMBL" id="UINC01027150">
    <property type="protein sequence ID" value="SVB05917.1"/>
    <property type="molecule type" value="Genomic_DNA"/>
</dbReference>
<evidence type="ECO:0000256" key="8">
    <source>
        <dbReference type="ARBA" id="ARBA00022842"/>
    </source>
</evidence>
<proteinExistence type="predicted"/>
<comment type="cofactor">
    <cofactor evidence="1">
        <name>Mg(2+)</name>
        <dbReference type="ChEBI" id="CHEBI:18420"/>
    </cofactor>
</comment>
<reference evidence="11" key="1">
    <citation type="submission" date="2018-05" db="EMBL/GenBank/DDBJ databases">
        <authorList>
            <person name="Lanie J.A."/>
            <person name="Ng W.-L."/>
            <person name="Kazmierczak K.M."/>
            <person name="Andrzejewski T.M."/>
            <person name="Davidsen T.M."/>
            <person name="Wayne K.J."/>
            <person name="Tettelin H."/>
            <person name="Glass J.I."/>
            <person name="Rusch D."/>
            <person name="Podicherti R."/>
            <person name="Tsui H.-C.T."/>
            <person name="Winkler M.E."/>
        </authorList>
    </citation>
    <scope>NUCLEOTIDE SEQUENCE</scope>
</reference>
<dbReference type="PANTHER" id="PTHR47788:SF1">
    <property type="entry name" value="A-ADDING TRNA NUCLEOTIDYLTRANSFERASE"/>
    <property type="match status" value="1"/>
</dbReference>
<evidence type="ECO:0000259" key="10">
    <source>
        <dbReference type="Pfam" id="PF01743"/>
    </source>
</evidence>
<dbReference type="GO" id="GO:0046872">
    <property type="term" value="F:metal ion binding"/>
    <property type="evidence" value="ECO:0007669"/>
    <property type="project" value="UniProtKB-KW"/>
</dbReference>
<keyword evidence="9" id="KW-0694">RNA-binding</keyword>
<dbReference type="PANTHER" id="PTHR47788">
    <property type="entry name" value="POLYA POLYMERASE"/>
    <property type="match status" value="1"/>
</dbReference>
<accession>A0A382AY50</accession>
<evidence type="ECO:0000256" key="2">
    <source>
        <dbReference type="ARBA" id="ARBA00022555"/>
    </source>
</evidence>
<keyword evidence="3" id="KW-0808">Transferase</keyword>
<dbReference type="GO" id="GO:0000049">
    <property type="term" value="F:tRNA binding"/>
    <property type="evidence" value="ECO:0007669"/>
    <property type="project" value="UniProtKB-KW"/>
</dbReference>
<gene>
    <name evidence="11" type="ORF">METZ01_LOCUS158771</name>
</gene>
<dbReference type="GO" id="GO:0008033">
    <property type="term" value="P:tRNA processing"/>
    <property type="evidence" value="ECO:0007669"/>
    <property type="project" value="UniProtKB-KW"/>
</dbReference>
<keyword evidence="8" id="KW-0460">Magnesium</keyword>
<dbReference type="SUPFAM" id="SSF81301">
    <property type="entry name" value="Nucleotidyltransferase"/>
    <property type="match status" value="1"/>
</dbReference>
<sequence length="150" mass="16791">MSNIKGLLKETRYHDVCDILKTAGQLGQNEAIEVHAVGGFVRDLLMERDINDIDIVAVGKGIPFAEKLANELGIKKIVPFKKFGTAIIPNSPIQIEVATARTESYDDNSRQPTEVVYTDLKRDLLRRDFTINAMAMDIRPDTFGELLDPF</sequence>
<feature type="non-terminal residue" evidence="11">
    <location>
        <position position="150"/>
    </location>
</feature>
<evidence type="ECO:0000256" key="6">
    <source>
        <dbReference type="ARBA" id="ARBA00022723"/>
    </source>
</evidence>
<evidence type="ECO:0000256" key="1">
    <source>
        <dbReference type="ARBA" id="ARBA00001946"/>
    </source>
</evidence>
<name>A0A382AY50_9ZZZZ</name>
<dbReference type="GO" id="GO:0016779">
    <property type="term" value="F:nucleotidyltransferase activity"/>
    <property type="evidence" value="ECO:0007669"/>
    <property type="project" value="UniProtKB-KW"/>
</dbReference>
<evidence type="ECO:0000256" key="7">
    <source>
        <dbReference type="ARBA" id="ARBA00022741"/>
    </source>
</evidence>
<evidence type="ECO:0000256" key="3">
    <source>
        <dbReference type="ARBA" id="ARBA00022679"/>
    </source>
</evidence>
<dbReference type="Gene3D" id="3.30.460.10">
    <property type="entry name" value="Beta Polymerase, domain 2"/>
    <property type="match status" value="1"/>
</dbReference>
<keyword evidence="6" id="KW-0479">Metal-binding</keyword>
<dbReference type="GO" id="GO:0000166">
    <property type="term" value="F:nucleotide binding"/>
    <property type="evidence" value="ECO:0007669"/>
    <property type="project" value="UniProtKB-KW"/>
</dbReference>
<evidence type="ECO:0000256" key="4">
    <source>
        <dbReference type="ARBA" id="ARBA00022694"/>
    </source>
</evidence>
<dbReference type="InterPro" id="IPR052390">
    <property type="entry name" value="tRNA_nt/polyA_polymerase"/>
</dbReference>
<dbReference type="AlphaFoldDB" id="A0A382AY50"/>
<dbReference type="Pfam" id="PF01743">
    <property type="entry name" value="PolyA_pol"/>
    <property type="match status" value="1"/>
</dbReference>